<evidence type="ECO:0000313" key="2">
    <source>
        <dbReference type="Proteomes" id="UP000235777"/>
    </source>
</evidence>
<comment type="caution">
    <text evidence="1">The sequence shown here is derived from an EMBL/GenBank/DDBJ whole genome shotgun (WGS) entry which is preliminary data.</text>
</comment>
<keyword evidence="2" id="KW-1185">Reference proteome</keyword>
<dbReference type="EMBL" id="PNYC01000111">
    <property type="protein sequence ID" value="PMS25229.1"/>
    <property type="molecule type" value="Genomic_DNA"/>
</dbReference>
<sequence>MNAVAQAATPDVNEVPAPLVFTDS</sequence>
<gene>
    <name evidence="1" type="ORF">C0Z20_31215</name>
</gene>
<organism evidence="1 2">
    <name type="scientific">Trinickia symbiotica</name>
    <dbReference type="NCBI Taxonomy" id="863227"/>
    <lineage>
        <taxon>Bacteria</taxon>
        <taxon>Pseudomonadati</taxon>
        <taxon>Pseudomonadota</taxon>
        <taxon>Betaproteobacteria</taxon>
        <taxon>Burkholderiales</taxon>
        <taxon>Burkholderiaceae</taxon>
        <taxon>Trinickia</taxon>
    </lineage>
</organism>
<protein>
    <submittedName>
        <fullName evidence="1">Iron-sulfur cluster insertion protein ErpA</fullName>
    </submittedName>
</protein>
<dbReference type="Proteomes" id="UP000235777">
    <property type="component" value="Unassembled WGS sequence"/>
</dbReference>
<evidence type="ECO:0000313" key="1">
    <source>
        <dbReference type="EMBL" id="PMS25229.1"/>
    </source>
</evidence>
<proteinExistence type="predicted"/>
<reference evidence="1 2" key="1">
    <citation type="submission" date="2018-01" db="EMBL/GenBank/DDBJ databases">
        <title>Whole genome analyses suggest that Burkholderia sensu lato contains two further novel genera in the rhizoxinica-symbiotica group Mycetohabitans gen. nov., and Trinickia gen. nov.: implications for the evolution of diazotrophy and nodulation in the Burkholderiaceae.</title>
        <authorList>
            <person name="Estrada-de los Santos P."/>
            <person name="Palmer M."/>
            <person name="Chavez-Ramirez B."/>
            <person name="Beukes C."/>
            <person name="Steenkamp E.T."/>
            <person name="Hirsch A.M."/>
            <person name="Manyaka P."/>
            <person name="Maluk M."/>
            <person name="Lafos M."/>
            <person name="Crook M."/>
            <person name="Gross E."/>
            <person name="Simon M.F."/>
            <person name="Bueno dos Reis Junior F."/>
            <person name="Poole P.S."/>
            <person name="Venter S.N."/>
            <person name="James E.K."/>
        </authorList>
    </citation>
    <scope>NUCLEOTIDE SEQUENCE [LARGE SCALE GENOMIC DNA]</scope>
    <source>
        <strain evidence="1 2">JPY 581</strain>
    </source>
</reference>
<dbReference type="AlphaFoldDB" id="A0A2N7W751"/>
<accession>A0A2N7W751</accession>
<name>A0A2N7W751_9BURK</name>
<feature type="non-terminal residue" evidence="1">
    <location>
        <position position="24"/>
    </location>
</feature>